<dbReference type="EC" id="2.7.11.1" evidence="2"/>
<evidence type="ECO:0000259" key="15">
    <source>
        <dbReference type="PROSITE" id="PS50011"/>
    </source>
</evidence>
<reference evidence="17" key="1">
    <citation type="journal article" date="2023" name="Proc. Natl. Acad. Sci. U.S.A.">
        <title>Genomic and structural basis for evolution of tropane alkaloid biosynthesis.</title>
        <authorList>
            <person name="Wanga Y.-J."/>
            <person name="Taina T."/>
            <person name="Yua J.-Y."/>
            <person name="Lia J."/>
            <person name="Xua B."/>
            <person name="Chenc J."/>
            <person name="D'Auriad J.C."/>
            <person name="Huanga J.-P."/>
            <person name="Huanga S.-X."/>
        </authorList>
    </citation>
    <scope>NUCLEOTIDE SEQUENCE [LARGE SCALE GENOMIC DNA]</scope>
    <source>
        <strain evidence="17">cv. KIB-2019</strain>
    </source>
</reference>
<evidence type="ECO:0000256" key="11">
    <source>
        <dbReference type="ARBA" id="ARBA00022989"/>
    </source>
</evidence>
<keyword evidence="12" id="KW-0472">Membrane</keyword>
<evidence type="ECO:0000256" key="10">
    <source>
        <dbReference type="ARBA" id="ARBA00022840"/>
    </source>
</evidence>
<dbReference type="PROSITE" id="PS50011">
    <property type="entry name" value="PROTEIN_KINASE_DOM"/>
    <property type="match status" value="1"/>
</dbReference>
<evidence type="ECO:0000256" key="8">
    <source>
        <dbReference type="ARBA" id="ARBA00022741"/>
    </source>
</evidence>
<keyword evidence="6" id="KW-0812">Transmembrane</keyword>
<dbReference type="Gene3D" id="3.80.10.10">
    <property type="entry name" value="Ribonuclease Inhibitor"/>
    <property type="match status" value="1"/>
</dbReference>
<dbReference type="FunFam" id="3.80.10.10:FF:000383">
    <property type="entry name" value="Leucine-rich repeat receptor protein kinase EMS1"/>
    <property type="match status" value="1"/>
</dbReference>
<sequence length="338" mass="37802">MAQLEFDSPKKKKPRKSYFLGCFGFSIIEKKLVTVNKSTGGKKKRKPLFSLSKFVREHSSAAKTIPVDISGKFDNLSSREIHVVKPEKVKTPTITTVDVTQVPVKGQSQTNIHEKVINKTKDHETQDNIIHKTNKRNVKNLTILQLHDNQLTGTIPASFGNLGNLHTLYLRVNKLSGSIPKELAYLDNLVALALGANQFSGHLSEQLCQDGKLEIFTVTSNKLTGLIPKSLSNCSSFIRVRLERRSLNSILNNKVESKKLDWLKRVNIIKGVAFALSYMHQYYLPPIIHQDISSSNVLLDSEYEARVPDFVIAKLLKRDSSNCTALADTYGYVAPGKV</sequence>
<dbReference type="PROSITE" id="PS00109">
    <property type="entry name" value="PROTEIN_KINASE_TYR"/>
    <property type="match status" value="1"/>
</dbReference>
<keyword evidence="7" id="KW-0677">Repeat</keyword>
<comment type="catalytic activity">
    <reaction evidence="13">
        <text>L-threonyl-[protein] + ATP = O-phospho-L-threonyl-[protein] + ADP + H(+)</text>
        <dbReference type="Rhea" id="RHEA:46608"/>
        <dbReference type="Rhea" id="RHEA-COMP:11060"/>
        <dbReference type="Rhea" id="RHEA-COMP:11605"/>
        <dbReference type="ChEBI" id="CHEBI:15378"/>
        <dbReference type="ChEBI" id="CHEBI:30013"/>
        <dbReference type="ChEBI" id="CHEBI:30616"/>
        <dbReference type="ChEBI" id="CHEBI:61977"/>
        <dbReference type="ChEBI" id="CHEBI:456216"/>
        <dbReference type="EC" id="2.7.11.1"/>
    </reaction>
</comment>
<dbReference type="AlphaFoldDB" id="A0A9Q1RMX8"/>
<evidence type="ECO:0000313" key="17">
    <source>
        <dbReference type="Proteomes" id="UP001152561"/>
    </source>
</evidence>
<feature type="domain" description="Protein kinase" evidence="15">
    <location>
        <begin position="49"/>
        <end position="338"/>
    </location>
</feature>
<evidence type="ECO:0000256" key="6">
    <source>
        <dbReference type="ARBA" id="ARBA00022692"/>
    </source>
</evidence>
<accession>A0A9Q1RMX8</accession>
<keyword evidence="5" id="KW-0808">Transferase</keyword>
<gene>
    <name evidence="16" type="ORF">K7X08_001334</name>
</gene>
<keyword evidence="17" id="KW-1185">Reference proteome</keyword>
<evidence type="ECO:0000256" key="13">
    <source>
        <dbReference type="ARBA" id="ARBA00047899"/>
    </source>
</evidence>
<dbReference type="InterPro" id="IPR011009">
    <property type="entry name" value="Kinase-like_dom_sf"/>
</dbReference>
<evidence type="ECO:0000256" key="5">
    <source>
        <dbReference type="ARBA" id="ARBA00022679"/>
    </source>
</evidence>
<dbReference type="SUPFAM" id="SSF56112">
    <property type="entry name" value="Protein kinase-like (PK-like)"/>
    <property type="match status" value="1"/>
</dbReference>
<evidence type="ECO:0000256" key="12">
    <source>
        <dbReference type="ARBA" id="ARBA00023136"/>
    </source>
</evidence>
<comment type="caution">
    <text evidence="16">The sequence shown here is derived from an EMBL/GenBank/DDBJ whole genome shotgun (WGS) entry which is preliminary data.</text>
</comment>
<dbReference type="InterPro" id="IPR000719">
    <property type="entry name" value="Prot_kinase_dom"/>
</dbReference>
<dbReference type="Pfam" id="PF00069">
    <property type="entry name" value="Pkinase"/>
    <property type="match status" value="1"/>
</dbReference>
<keyword evidence="4" id="KW-0433">Leucine-rich repeat</keyword>
<organism evidence="16 17">
    <name type="scientific">Anisodus acutangulus</name>
    <dbReference type="NCBI Taxonomy" id="402998"/>
    <lineage>
        <taxon>Eukaryota</taxon>
        <taxon>Viridiplantae</taxon>
        <taxon>Streptophyta</taxon>
        <taxon>Embryophyta</taxon>
        <taxon>Tracheophyta</taxon>
        <taxon>Spermatophyta</taxon>
        <taxon>Magnoliopsida</taxon>
        <taxon>eudicotyledons</taxon>
        <taxon>Gunneridae</taxon>
        <taxon>Pentapetalae</taxon>
        <taxon>asterids</taxon>
        <taxon>lamiids</taxon>
        <taxon>Solanales</taxon>
        <taxon>Solanaceae</taxon>
        <taxon>Solanoideae</taxon>
        <taxon>Hyoscyameae</taxon>
        <taxon>Anisodus</taxon>
    </lineage>
</organism>
<keyword evidence="10" id="KW-0067">ATP-binding</keyword>
<dbReference type="FunFam" id="1.10.510.10:FF:001023">
    <property type="entry name" value="Os07g0541700 protein"/>
    <property type="match status" value="1"/>
</dbReference>
<dbReference type="Gene3D" id="1.10.510.10">
    <property type="entry name" value="Transferase(Phosphotransferase) domain 1"/>
    <property type="match status" value="1"/>
</dbReference>
<protein>
    <recommendedName>
        <fullName evidence="2">non-specific serine/threonine protein kinase</fullName>
        <ecNumber evidence="2">2.7.11.1</ecNumber>
    </recommendedName>
</protein>
<dbReference type="InterPro" id="IPR008266">
    <property type="entry name" value="Tyr_kinase_AS"/>
</dbReference>
<dbReference type="PANTHER" id="PTHR48005">
    <property type="entry name" value="LEUCINE RICH REPEAT KINASE 2"/>
    <property type="match status" value="1"/>
</dbReference>
<evidence type="ECO:0000256" key="14">
    <source>
        <dbReference type="ARBA" id="ARBA00048679"/>
    </source>
</evidence>
<dbReference type="Pfam" id="PF00560">
    <property type="entry name" value="LRR_1"/>
    <property type="match status" value="1"/>
</dbReference>
<evidence type="ECO:0000256" key="9">
    <source>
        <dbReference type="ARBA" id="ARBA00022777"/>
    </source>
</evidence>
<dbReference type="Proteomes" id="UP001152561">
    <property type="component" value="Unassembled WGS sequence"/>
</dbReference>
<dbReference type="OrthoDB" id="1886721at2759"/>
<dbReference type="PANTHER" id="PTHR48005:SF16">
    <property type="entry name" value="MDIS1-INTERACTING RECEPTOR LIKE KINASE 2-LIKE ISOFORM X1"/>
    <property type="match status" value="1"/>
</dbReference>
<proteinExistence type="predicted"/>
<evidence type="ECO:0000256" key="3">
    <source>
        <dbReference type="ARBA" id="ARBA00022527"/>
    </source>
</evidence>
<keyword evidence="8" id="KW-0547">Nucleotide-binding</keyword>
<dbReference type="InterPro" id="IPR051420">
    <property type="entry name" value="Ser_Thr_Kinases_DiverseReg"/>
</dbReference>
<dbReference type="Pfam" id="PF13855">
    <property type="entry name" value="LRR_8"/>
    <property type="match status" value="1"/>
</dbReference>
<dbReference type="GO" id="GO:0004674">
    <property type="term" value="F:protein serine/threonine kinase activity"/>
    <property type="evidence" value="ECO:0007669"/>
    <property type="project" value="UniProtKB-KW"/>
</dbReference>
<keyword evidence="3" id="KW-0723">Serine/threonine-protein kinase</keyword>
<dbReference type="GO" id="GO:0016020">
    <property type="term" value="C:membrane"/>
    <property type="evidence" value="ECO:0007669"/>
    <property type="project" value="UniProtKB-SubCell"/>
</dbReference>
<dbReference type="InterPro" id="IPR032675">
    <property type="entry name" value="LRR_dom_sf"/>
</dbReference>
<dbReference type="SUPFAM" id="SSF52058">
    <property type="entry name" value="L domain-like"/>
    <property type="match status" value="1"/>
</dbReference>
<evidence type="ECO:0000313" key="16">
    <source>
        <dbReference type="EMBL" id="KAJ8564874.1"/>
    </source>
</evidence>
<evidence type="ECO:0000256" key="4">
    <source>
        <dbReference type="ARBA" id="ARBA00022614"/>
    </source>
</evidence>
<comment type="subcellular location">
    <subcellularLocation>
        <location evidence="1">Membrane</location>
    </subcellularLocation>
</comment>
<dbReference type="InterPro" id="IPR001611">
    <property type="entry name" value="Leu-rich_rpt"/>
</dbReference>
<dbReference type="EMBL" id="JAJAGQ010000004">
    <property type="protein sequence ID" value="KAJ8564874.1"/>
    <property type="molecule type" value="Genomic_DNA"/>
</dbReference>
<evidence type="ECO:0000256" key="1">
    <source>
        <dbReference type="ARBA" id="ARBA00004370"/>
    </source>
</evidence>
<keyword evidence="11" id="KW-1133">Transmembrane helix</keyword>
<name>A0A9Q1RMX8_9SOLA</name>
<keyword evidence="9" id="KW-0418">Kinase</keyword>
<evidence type="ECO:0000256" key="7">
    <source>
        <dbReference type="ARBA" id="ARBA00022737"/>
    </source>
</evidence>
<evidence type="ECO:0000256" key="2">
    <source>
        <dbReference type="ARBA" id="ARBA00012513"/>
    </source>
</evidence>
<dbReference type="GO" id="GO:0005524">
    <property type="term" value="F:ATP binding"/>
    <property type="evidence" value="ECO:0007669"/>
    <property type="project" value="UniProtKB-KW"/>
</dbReference>
<comment type="catalytic activity">
    <reaction evidence="14">
        <text>L-seryl-[protein] + ATP = O-phospho-L-seryl-[protein] + ADP + H(+)</text>
        <dbReference type="Rhea" id="RHEA:17989"/>
        <dbReference type="Rhea" id="RHEA-COMP:9863"/>
        <dbReference type="Rhea" id="RHEA-COMP:11604"/>
        <dbReference type="ChEBI" id="CHEBI:15378"/>
        <dbReference type="ChEBI" id="CHEBI:29999"/>
        <dbReference type="ChEBI" id="CHEBI:30616"/>
        <dbReference type="ChEBI" id="CHEBI:83421"/>
        <dbReference type="ChEBI" id="CHEBI:456216"/>
        <dbReference type="EC" id="2.7.11.1"/>
    </reaction>
</comment>